<dbReference type="AlphaFoldDB" id="A0A455VLH7"/>
<accession>A0A455VLH7</accession>
<name>A0A455VLH7_9GAMM</name>
<evidence type="ECO:0000313" key="2">
    <source>
        <dbReference type="Proteomes" id="UP000324392"/>
    </source>
</evidence>
<protein>
    <submittedName>
        <fullName evidence="1">Uncharacterized protein conserved in bacteria</fullName>
    </submittedName>
</protein>
<organism evidence="1 2">
    <name type="scientific">Serratia symbiotica</name>
    <dbReference type="NCBI Taxonomy" id="138074"/>
    <lineage>
        <taxon>Bacteria</taxon>
        <taxon>Pseudomonadati</taxon>
        <taxon>Pseudomonadota</taxon>
        <taxon>Gammaproteobacteria</taxon>
        <taxon>Enterobacterales</taxon>
        <taxon>Yersiniaceae</taxon>
        <taxon>Serratia</taxon>
    </lineage>
</organism>
<proteinExistence type="predicted"/>
<sequence>MKTIIEEMTRVAKWPMGVMISCRERQAALAWQHLDETAIA</sequence>
<evidence type="ECO:0000313" key="1">
    <source>
        <dbReference type="EMBL" id="BBI91508.1"/>
    </source>
</evidence>
<gene>
    <name evidence="1" type="ORF">SSYIS1_07430</name>
</gene>
<dbReference type="Proteomes" id="UP000324392">
    <property type="component" value="Chromosome"/>
</dbReference>
<dbReference type="EMBL" id="AP019531">
    <property type="protein sequence ID" value="BBI91508.1"/>
    <property type="molecule type" value="Genomic_DNA"/>
</dbReference>
<reference evidence="1 2" key="1">
    <citation type="submission" date="2019-03" db="EMBL/GenBank/DDBJ databases">
        <title>The genome sequence of Candidatus Serratia symbiotica strain IS.</title>
        <authorList>
            <person name="Nikoh N."/>
            <person name="Koga R."/>
            <person name="Oshima K."/>
            <person name="Hattori M."/>
            <person name="Fukatsu T."/>
        </authorList>
    </citation>
    <scope>NUCLEOTIDE SEQUENCE [LARGE SCALE GENOMIC DNA]</scope>
    <source>
        <strain evidence="1 2">IS</strain>
    </source>
</reference>